<feature type="transmembrane region" description="Helical" evidence="15">
    <location>
        <begin position="626"/>
        <end position="644"/>
    </location>
</feature>
<dbReference type="InterPro" id="IPR013112">
    <property type="entry name" value="FAD-bd_8"/>
</dbReference>
<feature type="transmembrane region" description="Helical" evidence="15">
    <location>
        <begin position="179"/>
        <end position="199"/>
    </location>
</feature>
<dbReference type="PANTHER" id="PTHR32361:SF9">
    <property type="entry name" value="FERRIC REDUCTASE TRANSMEMBRANE COMPONENT 3-RELATED"/>
    <property type="match status" value="1"/>
</dbReference>
<dbReference type="EC" id="1.16.1.9" evidence="3"/>
<proteinExistence type="inferred from homology"/>
<dbReference type="InterPro" id="IPR051410">
    <property type="entry name" value="Ferric/Cupric_Reductase"/>
</dbReference>
<evidence type="ECO:0000256" key="15">
    <source>
        <dbReference type="SAM" id="Phobius"/>
    </source>
</evidence>
<evidence type="ECO:0000256" key="11">
    <source>
        <dbReference type="ARBA" id="ARBA00023136"/>
    </source>
</evidence>
<evidence type="ECO:0000256" key="8">
    <source>
        <dbReference type="ARBA" id="ARBA00022989"/>
    </source>
</evidence>
<dbReference type="InterPro" id="IPR039261">
    <property type="entry name" value="FNR_nucleotide-bd"/>
</dbReference>
<dbReference type="Pfam" id="PF01794">
    <property type="entry name" value="Ferric_reduct"/>
    <property type="match status" value="1"/>
</dbReference>
<name>A0A9P8WHQ2_9HYPO</name>
<keyword evidence="7" id="KW-0249">Electron transport</keyword>
<dbReference type="GO" id="GO:0005886">
    <property type="term" value="C:plasma membrane"/>
    <property type="evidence" value="ECO:0007669"/>
    <property type="project" value="UniProtKB-SubCell"/>
</dbReference>
<dbReference type="Proteomes" id="UP000777438">
    <property type="component" value="Unassembled WGS sequence"/>
</dbReference>
<keyword evidence="8 15" id="KW-1133">Transmembrane helix</keyword>
<dbReference type="SUPFAM" id="SSF63380">
    <property type="entry name" value="Riboflavin synthase domain-like"/>
    <property type="match status" value="1"/>
</dbReference>
<evidence type="ECO:0000256" key="5">
    <source>
        <dbReference type="ARBA" id="ARBA00022475"/>
    </source>
</evidence>
<keyword evidence="10" id="KW-0406">Ion transport</keyword>
<keyword evidence="9" id="KW-0560">Oxidoreductase</keyword>
<dbReference type="Pfam" id="PF08030">
    <property type="entry name" value="NAD_binding_6"/>
    <property type="match status" value="1"/>
</dbReference>
<evidence type="ECO:0000256" key="3">
    <source>
        <dbReference type="ARBA" id="ARBA00012668"/>
    </source>
</evidence>
<dbReference type="SFLD" id="SFLDG01168">
    <property type="entry name" value="Ferric_reductase_subgroup_(FRE"/>
    <property type="match status" value="1"/>
</dbReference>
<gene>
    <name evidence="17" type="ORF">B0T10DRAFT_525559</name>
</gene>
<accession>A0A9P8WHQ2</accession>
<evidence type="ECO:0000313" key="17">
    <source>
        <dbReference type="EMBL" id="KAH6898209.1"/>
    </source>
</evidence>
<evidence type="ECO:0000256" key="1">
    <source>
        <dbReference type="ARBA" id="ARBA00004651"/>
    </source>
</evidence>
<keyword evidence="5" id="KW-1003">Cell membrane</keyword>
<feature type="region of interest" description="Disordered" evidence="14">
    <location>
        <begin position="490"/>
        <end position="529"/>
    </location>
</feature>
<dbReference type="InterPro" id="IPR017927">
    <property type="entry name" value="FAD-bd_FR_type"/>
</dbReference>
<feature type="transmembrane region" description="Helical" evidence="15">
    <location>
        <begin position="26"/>
        <end position="44"/>
    </location>
</feature>
<dbReference type="GO" id="GO:0006826">
    <property type="term" value="P:iron ion transport"/>
    <property type="evidence" value="ECO:0007669"/>
    <property type="project" value="TreeGrafter"/>
</dbReference>
<comment type="caution">
    <text evidence="17">The sequence shown here is derived from an EMBL/GenBank/DDBJ whole genome shotgun (WGS) entry which is preliminary data.</text>
</comment>
<organism evidence="17 18">
    <name type="scientific">Thelonectria olida</name>
    <dbReference type="NCBI Taxonomy" id="1576542"/>
    <lineage>
        <taxon>Eukaryota</taxon>
        <taxon>Fungi</taxon>
        <taxon>Dikarya</taxon>
        <taxon>Ascomycota</taxon>
        <taxon>Pezizomycotina</taxon>
        <taxon>Sordariomycetes</taxon>
        <taxon>Hypocreomycetidae</taxon>
        <taxon>Hypocreales</taxon>
        <taxon>Nectriaceae</taxon>
        <taxon>Thelonectria</taxon>
    </lineage>
</organism>
<dbReference type="OrthoDB" id="3944240at2759"/>
<keyword evidence="12" id="KW-0325">Glycoprotein</keyword>
<dbReference type="GO" id="GO:0006879">
    <property type="term" value="P:intracellular iron ion homeostasis"/>
    <property type="evidence" value="ECO:0007669"/>
    <property type="project" value="TreeGrafter"/>
</dbReference>
<dbReference type="GO" id="GO:0015677">
    <property type="term" value="P:copper ion import"/>
    <property type="evidence" value="ECO:0007669"/>
    <property type="project" value="TreeGrafter"/>
</dbReference>
<dbReference type="Gene3D" id="3.40.50.80">
    <property type="entry name" value="Nucleotide-binding domain of ferredoxin-NADP reductase (FNR) module"/>
    <property type="match status" value="1"/>
</dbReference>
<evidence type="ECO:0000256" key="4">
    <source>
        <dbReference type="ARBA" id="ARBA00022448"/>
    </source>
</evidence>
<feature type="transmembrane region" description="Helical" evidence="15">
    <location>
        <begin position="650"/>
        <end position="669"/>
    </location>
</feature>
<feature type="transmembrane region" description="Helical" evidence="15">
    <location>
        <begin position="271"/>
        <end position="292"/>
    </location>
</feature>
<feature type="transmembrane region" description="Helical" evidence="15">
    <location>
        <begin position="105"/>
        <end position="122"/>
    </location>
</feature>
<evidence type="ECO:0000256" key="7">
    <source>
        <dbReference type="ARBA" id="ARBA00022982"/>
    </source>
</evidence>
<dbReference type="SFLD" id="SFLDS00052">
    <property type="entry name" value="Ferric_Reductase_Domain"/>
    <property type="match status" value="1"/>
</dbReference>
<reference evidence="17 18" key="1">
    <citation type="journal article" date="2021" name="Nat. Commun.">
        <title>Genetic determinants of endophytism in the Arabidopsis root mycobiome.</title>
        <authorList>
            <person name="Mesny F."/>
            <person name="Miyauchi S."/>
            <person name="Thiergart T."/>
            <person name="Pickel B."/>
            <person name="Atanasova L."/>
            <person name="Karlsson M."/>
            <person name="Huettel B."/>
            <person name="Barry K.W."/>
            <person name="Haridas S."/>
            <person name="Chen C."/>
            <person name="Bauer D."/>
            <person name="Andreopoulos W."/>
            <person name="Pangilinan J."/>
            <person name="LaButti K."/>
            <person name="Riley R."/>
            <person name="Lipzen A."/>
            <person name="Clum A."/>
            <person name="Drula E."/>
            <person name="Henrissat B."/>
            <person name="Kohler A."/>
            <person name="Grigoriev I.V."/>
            <person name="Martin F.M."/>
            <person name="Hacquard S."/>
        </authorList>
    </citation>
    <scope>NUCLEOTIDE SEQUENCE [LARGE SCALE GENOMIC DNA]</scope>
    <source>
        <strain evidence="17 18">MPI-CAGE-CH-0241</strain>
    </source>
</reference>
<feature type="transmembrane region" description="Helical" evidence="15">
    <location>
        <begin position="142"/>
        <end position="159"/>
    </location>
</feature>
<protein>
    <recommendedName>
        <fullName evidence="3">ferric-chelate reductase (NADPH)</fullName>
        <ecNumber evidence="3">1.16.1.9</ecNumber>
    </recommendedName>
</protein>
<feature type="domain" description="FAD-binding FR-type" evidence="16">
    <location>
        <begin position="302"/>
        <end position="409"/>
    </location>
</feature>
<keyword evidence="6 15" id="KW-0812">Transmembrane</keyword>
<dbReference type="Pfam" id="PF08022">
    <property type="entry name" value="FAD_binding_8"/>
    <property type="match status" value="1"/>
</dbReference>
<dbReference type="InterPro" id="IPR017938">
    <property type="entry name" value="Riboflavin_synthase-like_b-brl"/>
</dbReference>
<keyword evidence="11 15" id="KW-0472">Membrane</keyword>
<feature type="transmembrane region" description="Helical" evidence="15">
    <location>
        <begin position="243"/>
        <end position="259"/>
    </location>
</feature>
<sequence length="827" mass="91557">MDMGGMDMDHDHPGIGVSTNHAFARGYWYTIAGVVVALGAIRGVNFYDARRRLKACNNPSIEHPTRPQGPVSQAWATATAVVREMSLPQLYIPIKGLRWTTPPPLGRILVLCCYWAVVVYLMSWRVVKHDVYYYERIGYRNAWVSIAQLPLLFLLAMKVNPLDFLIGTSHERLNWLHRWVARTMFVTATVHGWHFWTMWVKADFVEFELEIMPLVKYGIGAWGILLWNFVVGFVPIRRLAYEVWVIQHILSYAIILWLIHKHIPDNSARYLVWMSISFLAFDRVARWFILLWRNIKLKPMGCMKHVGHGVSVRAVCPSTTVVTIKDVRFEWKAGQHIYLWIPQLGPIEAHPYTVACAEKMQGVCCCDSIDLVVRAHKGFSKRLHEHASKNPDSELTGFVSGPYGVPPRWDIYETLVLIGASTGASFTLPILESVANDKGTNCTRRIEVVLIARTAEEISYYVERTEAAGRIARARGVTVRIHVAITGGNQGGPGTTALAKTASRGDSEDAVDSLPSEPQSAEKTDEVTGGGCCCTGRPAVEKVSAVETGGPTDGPELIREYTQRPDIDALIREPVEQAWGETAVVVCGGREIVAQTRNSVSRLSDERAVHKGTGAQGIFLHAGVRSISWVTALVAVLLLAYVGKQWPDKGQVIVAGVIGAAIAMLNDSWEVIAITDTWQTLPRLSSSRRVLHDLFSLALSVGGTIMLWVSNVHLGDSNEATFDSWRQQRYVMAALWGLLAQVRPGSSPAQPRLPHLAALVPRKDARARLVVERLEAQEREHLACAVALLPLLDHGAKQLQGAEQLATRGVVDAPDLYVVDEAAFGLG</sequence>
<evidence type="ECO:0000313" key="18">
    <source>
        <dbReference type="Proteomes" id="UP000777438"/>
    </source>
</evidence>
<feature type="transmembrane region" description="Helical" evidence="15">
    <location>
        <begin position="219"/>
        <end position="236"/>
    </location>
</feature>
<comment type="catalytic activity">
    <reaction evidence="13">
        <text>2 a Fe(II)-siderophore + NADP(+) + H(+) = 2 a Fe(III)-siderophore + NADPH</text>
        <dbReference type="Rhea" id="RHEA:28795"/>
        <dbReference type="Rhea" id="RHEA-COMP:11342"/>
        <dbReference type="Rhea" id="RHEA-COMP:11344"/>
        <dbReference type="ChEBI" id="CHEBI:15378"/>
        <dbReference type="ChEBI" id="CHEBI:29033"/>
        <dbReference type="ChEBI" id="CHEBI:29034"/>
        <dbReference type="ChEBI" id="CHEBI:57783"/>
        <dbReference type="ChEBI" id="CHEBI:58349"/>
        <dbReference type="EC" id="1.16.1.9"/>
    </reaction>
</comment>
<evidence type="ECO:0000256" key="6">
    <source>
        <dbReference type="ARBA" id="ARBA00022692"/>
    </source>
</evidence>
<dbReference type="CDD" id="cd06186">
    <property type="entry name" value="NOX_Duox_like_FAD_NADP"/>
    <property type="match status" value="1"/>
</dbReference>
<dbReference type="InterPro" id="IPR013130">
    <property type="entry name" value="Fe3_Rdtase_TM_dom"/>
</dbReference>
<dbReference type="GO" id="GO:0052851">
    <property type="term" value="F:ferric-chelate reductase (NADPH) activity"/>
    <property type="evidence" value="ECO:0007669"/>
    <property type="project" value="UniProtKB-EC"/>
</dbReference>
<evidence type="ECO:0000256" key="14">
    <source>
        <dbReference type="SAM" id="MobiDB-lite"/>
    </source>
</evidence>
<evidence type="ECO:0000256" key="2">
    <source>
        <dbReference type="ARBA" id="ARBA00006278"/>
    </source>
</evidence>
<evidence type="ECO:0000256" key="12">
    <source>
        <dbReference type="ARBA" id="ARBA00023180"/>
    </source>
</evidence>
<evidence type="ECO:0000256" key="9">
    <source>
        <dbReference type="ARBA" id="ARBA00023002"/>
    </source>
</evidence>
<comment type="similarity">
    <text evidence="2">Belongs to the ferric reductase (FRE) family.</text>
</comment>
<dbReference type="EMBL" id="JAGPYM010000002">
    <property type="protein sequence ID" value="KAH6898209.1"/>
    <property type="molecule type" value="Genomic_DNA"/>
</dbReference>
<keyword evidence="4" id="KW-0813">Transport</keyword>
<evidence type="ECO:0000259" key="16">
    <source>
        <dbReference type="PROSITE" id="PS51384"/>
    </source>
</evidence>
<comment type="subcellular location">
    <subcellularLocation>
        <location evidence="1">Cell membrane</location>
        <topology evidence="1">Multi-pass membrane protein</topology>
    </subcellularLocation>
</comment>
<dbReference type="PANTHER" id="PTHR32361">
    <property type="entry name" value="FERRIC/CUPRIC REDUCTASE TRANSMEMBRANE COMPONENT"/>
    <property type="match status" value="1"/>
</dbReference>
<dbReference type="AlphaFoldDB" id="A0A9P8WHQ2"/>
<dbReference type="PROSITE" id="PS51384">
    <property type="entry name" value="FAD_FR"/>
    <property type="match status" value="1"/>
</dbReference>
<dbReference type="InterPro" id="IPR013121">
    <property type="entry name" value="Fe_red_NAD-bd_6"/>
</dbReference>
<feature type="transmembrane region" description="Helical" evidence="15">
    <location>
        <begin position="690"/>
        <end position="709"/>
    </location>
</feature>
<evidence type="ECO:0000256" key="13">
    <source>
        <dbReference type="ARBA" id="ARBA00048483"/>
    </source>
</evidence>
<evidence type="ECO:0000256" key="10">
    <source>
        <dbReference type="ARBA" id="ARBA00023065"/>
    </source>
</evidence>
<keyword evidence="18" id="KW-1185">Reference proteome</keyword>
<dbReference type="SUPFAM" id="SSF52343">
    <property type="entry name" value="Ferredoxin reductase-like, C-terminal NADP-linked domain"/>
    <property type="match status" value="1"/>
</dbReference>